<proteinExistence type="predicted"/>
<keyword evidence="2" id="KW-1185">Reference proteome</keyword>
<dbReference type="KEGG" id="png:PNIG_a1753"/>
<reference evidence="1 2" key="1">
    <citation type="submission" date="2015-03" db="EMBL/GenBank/DDBJ databases">
        <authorList>
            <person name="Xie B.-B."/>
            <person name="Rong J.-C."/>
            <person name="Qin Q.-L."/>
            <person name="Zhang Y.-Z."/>
        </authorList>
    </citation>
    <scope>NUCLEOTIDE SEQUENCE [LARGE SCALE GENOMIC DNA]</scope>
    <source>
        <strain evidence="1 2">KMM 661</strain>
    </source>
</reference>
<dbReference type="EMBL" id="CP011036">
    <property type="protein sequence ID" value="ASM53857.1"/>
    <property type="molecule type" value="Genomic_DNA"/>
</dbReference>
<dbReference type="AlphaFoldDB" id="A0AAC9UJD8"/>
<organism evidence="1 2">
    <name type="scientific">Pseudoalteromonas nigrifaciens</name>
    <dbReference type="NCBI Taxonomy" id="28109"/>
    <lineage>
        <taxon>Bacteria</taxon>
        <taxon>Pseudomonadati</taxon>
        <taxon>Pseudomonadota</taxon>
        <taxon>Gammaproteobacteria</taxon>
        <taxon>Alteromonadales</taxon>
        <taxon>Pseudoalteromonadaceae</taxon>
        <taxon>Pseudoalteromonas</taxon>
    </lineage>
</organism>
<dbReference type="Proteomes" id="UP000198329">
    <property type="component" value="Chromosome I"/>
</dbReference>
<gene>
    <name evidence="1" type="ORF">PNIG_a1753</name>
</gene>
<evidence type="ECO:0000313" key="1">
    <source>
        <dbReference type="EMBL" id="ASM53857.1"/>
    </source>
</evidence>
<protein>
    <submittedName>
        <fullName evidence="1">Uncharacterized protein</fullName>
    </submittedName>
</protein>
<accession>A0AAC9UJD8</accession>
<name>A0AAC9UJD8_9GAMM</name>
<sequence length="62" mass="6814">MTQQVILALLNNKIIKVIISIAKSTLLCGEGHKPYIPAAPTKRAANQAKNESVMCLFIKQIH</sequence>
<evidence type="ECO:0000313" key="2">
    <source>
        <dbReference type="Proteomes" id="UP000198329"/>
    </source>
</evidence>